<dbReference type="GO" id="GO:0009055">
    <property type="term" value="F:electron transfer activity"/>
    <property type="evidence" value="ECO:0007669"/>
    <property type="project" value="InterPro"/>
</dbReference>
<feature type="binding site" description="axial binding residue" evidence="5">
    <location>
        <position position="98"/>
    </location>
    <ligand>
        <name>heme c</name>
        <dbReference type="ChEBI" id="CHEBI:61717"/>
        <label>1</label>
    </ligand>
    <ligandPart>
        <name>Fe</name>
        <dbReference type="ChEBI" id="CHEBI:18248"/>
    </ligandPart>
</feature>
<reference evidence="10" key="2">
    <citation type="submission" date="2007-11" db="EMBL/GenBank/DDBJ databases">
        <title>Complete sequence of Delftia acidovorans DSM 14801 / SPH-1.</title>
        <authorList>
            <person name="Copeland A."/>
            <person name="Lucas S."/>
            <person name="Lapidus A."/>
            <person name="Barry K."/>
            <person name="Glavina del Rio T."/>
            <person name="Dalin E."/>
            <person name="Tice H."/>
            <person name="Pitluck S."/>
            <person name="Lowry S."/>
            <person name="Clum A."/>
            <person name="Schmutz J."/>
            <person name="Larimer F."/>
            <person name="Land M."/>
            <person name="Hauser L."/>
            <person name="Kyrpides N."/>
            <person name="Kim E."/>
            <person name="Schleheck D."/>
            <person name="Richardson P."/>
        </authorList>
    </citation>
    <scope>NUCLEOTIDE SEQUENCE [LARGE SCALE GENOMIC DNA]</scope>
    <source>
        <strain evidence="10">DSM 14801 / SPH-1</strain>
    </source>
</reference>
<dbReference type="PANTHER" id="PTHR35008:SF4">
    <property type="entry name" value="BLL4482 PROTEIN"/>
    <property type="match status" value="1"/>
</dbReference>
<dbReference type="STRING" id="398578.Daci_3169"/>
<evidence type="ECO:0000256" key="6">
    <source>
        <dbReference type="SAM" id="MobiDB-lite"/>
    </source>
</evidence>
<dbReference type="AlphaFoldDB" id="A9BU92"/>
<dbReference type="GeneID" id="24116573"/>
<dbReference type="EC" id="1.1.99.3" evidence="9"/>
<accession>A9BU92</accession>
<evidence type="ECO:0000259" key="8">
    <source>
        <dbReference type="PROSITE" id="PS51007"/>
    </source>
</evidence>
<feature type="transmembrane region" description="Helical" evidence="7">
    <location>
        <begin position="44"/>
        <end position="62"/>
    </location>
</feature>
<feature type="binding site" description="covalent" evidence="4">
    <location>
        <position position="390"/>
    </location>
    <ligand>
        <name>heme c</name>
        <dbReference type="ChEBI" id="CHEBI:61717"/>
        <label>3</label>
    </ligand>
</feature>
<evidence type="ECO:0000256" key="3">
    <source>
        <dbReference type="ARBA" id="ARBA00023004"/>
    </source>
</evidence>
<sequence>MSAADPSAATPTAATGSPTAAPPADYSGARPPPPRRPRRRWRRLLLVLLLLAVLFAIAAVWGNRPHVPQREPQAVHRSPQQLAQGLYLARAADCMACHDGVGGMGGAREGQPFAGGKPLPTPFGTLYGTNITPDPDHGIGRWTAEEFHAAVTRGTAPGGRQLYPAMPYASYHLMSREDSDLIYGYLMNIRPVAQPNTKPALPFPFNLRVLMFGWKALFLSSAPLPVGSQGQSPAWLRGQYLGNVMGHCAECHTPRGMFGQMQKDRWLQGGTLSLFTAPGITAEALAARGWTREGMAQFLQTGFSAHGSAFDEMHEVIANSTRYLTAEDMTALSTFLLGDNPPAPQPLPAAVSPDSGTGNSGGNSAGNGAGNGAGTLDAGRGHYMALCASCHGSEGLGRSLTMPPLKGNSTVRQADARNLVLAILVGLPKHPATQQGPTPLPGMPGFIQELTDGEVAALANYTRTTLGGQPADVTAAQVADLRSAAGKSGHKAAP</sequence>
<keyword evidence="7" id="KW-0812">Transmembrane</keyword>
<dbReference type="InterPro" id="IPR009056">
    <property type="entry name" value="Cyt_c-like_dom"/>
</dbReference>
<feature type="binding site" description="covalent" evidence="4">
    <location>
        <position position="94"/>
    </location>
    <ligand>
        <name>heme c</name>
        <dbReference type="ChEBI" id="CHEBI:61717"/>
        <label>1</label>
    </ligand>
</feature>
<gene>
    <name evidence="9" type="ordered locus">Daci_3169</name>
</gene>
<dbReference type="Pfam" id="PF00034">
    <property type="entry name" value="Cytochrom_C"/>
    <property type="match status" value="1"/>
</dbReference>
<evidence type="ECO:0000256" key="2">
    <source>
        <dbReference type="ARBA" id="ARBA00022723"/>
    </source>
</evidence>
<feature type="region of interest" description="Disordered" evidence="6">
    <location>
        <begin position="337"/>
        <end position="368"/>
    </location>
</feature>
<dbReference type="GO" id="GO:0005506">
    <property type="term" value="F:iron ion binding"/>
    <property type="evidence" value="ECO:0007669"/>
    <property type="project" value="InterPro"/>
</dbReference>
<feature type="compositionally biased region" description="Low complexity" evidence="6">
    <location>
        <begin position="1"/>
        <end position="24"/>
    </location>
</feature>
<feature type="binding site" description="covalent" evidence="4">
    <location>
        <position position="251"/>
    </location>
    <ligand>
        <name>heme c</name>
        <dbReference type="ChEBI" id="CHEBI:61717"/>
        <label>2</label>
    </ligand>
</feature>
<feature type="compositionally biased region" description="Gly residues" evidence="6">
    <location>
        <begin position="358"/>
        <end position="368"/>
    </location>
</feature>
<evidence type="ECO:0000256" key="5">
    <source>
        <dbReference type="PIRSR" id="PIRSR000018-51"/>
    </source>
</evidence>
<dbReference type="PANTHER" id="PTHR35008">
    <property type="entry name" value="BLL4482 PROTEIN-RELATED"/>
    <property type="match status" value="1"/>
</dbReference>
<dbReference type="InterPro" id="IPR036909">
    <property type="entry name" value="Cyt_c-like_dom_sf"/>
</dbReference>
<reference evidence="9 10" key="1">
    <citation type="journal article" date="2004" name="Appl. Environ. Microbiol.">
        <title>Mineralization of individual congeners of linear alkylbenzenesulfonate by defined pairs of heterotrophic bacteria.</title>
        <authorList>
            <person name="Schleheck D."/>
            <person name="Knepper T.P."/>
            <person name="Fischer K."/>
            <person name="Cook A.M."/>
        </authorList>
    </citation>
    <scope>NUCLEOTIDE SEQUENCE [LARGE SCALE GENOMIC DNA]</scope>
    <source>
        <strain evidence="10">DSM 14801 / SPH-1</strain>
    </source>
</reference>
<dbReference type="RefSeq" id="WP_012205007.1">
    <property type="nucleotide sequence ID" value="NC_010002.1"/>
</dbReference>
<dbReference type="GO" id="GO:0033717">
    <property type="term" value="F:gluconate 2-dehydrogenase (acceptor) activity"/>
    <property type="evidence" value="ECO:0007669"/>
    <property type="project" value="UniProtKB-EC"/>
</dbReference>
<dbReference type="KEGG" id="dac:Daci_3169"/>
<feature type="binding site" description="covalent" evidence="4">
    <location>
        <position position="387"/>
    </location>
    <ligand>
        <name>heme c</name>
        <dbReference type="ChEBI" id="CHEBI:61717"/>
        <label>3</label>
    </ligand>
</feature>
<proteinExistence type="predicted"/>
<keyword evidence="7" id="KW-0472">Membrane</keyword>
<dbReference type="eggNOG" id="COG2010">
    <property type="taxonomic scope" value="Bacteria"/>
</dbReference>
<organism evidence="9 10">
    <name type="scientific">Delftia acidovorans (strain DSM 14801 / SPH-1)</name>
    <dbReference type="NCBI Taxonomy" id="398578"/>
    <lineage>
        <taxon>Bacteria</taxon>
        <taxon>Pseudomonadati</taxon>
        <taxon>Pseudomonadota</taxon>
        <taxon>Betaproteobacteria</taxon>
        <taxon>Burkholderiales</taxon>
        <taxon>Comamonadaceae</taxon>
        <taxon>Delftia</taxon>
    </lineage>
</organism>
<dbReference type="GO" id="GO:0020037">
    <property type="term" value="F:heme binding"/>
    <property type="evidence" value="ECO:0007669"/>
    <property type="project" value="InterPro"/>
</dbReference>
<feature type="domain" description="Cytochrome c" evidence="8">
    <location>
        <begin position="80"/>
        <end position="190"/>
    </location>
</feature>
<feature type="binding site" description="axial binding residue" evidence="5">
    <location>
        <position position="252"/>
    </location>
    <ligand>
        <name>heme c</name>
        <dbReference type="ChEBI" id="CHEBI:61717"/>
        <label>2</label>
    </ligand>
    <ligandPart>
        <name>Fe</name>
        <dbReference type="ChEBI" id="CHEBI:18248"/>
    </ligandPart>
</feature>
<evidence type="ECO:0000256" key="4">
    <source>
        <dbReference type="PIRSR" id="PIRSR000018-50"/>
    </source>
</evidence>
<dbReference type="InterPro" id="IPR051459">
    <property type="entry name" value="Cytochrome_c-type_DH"/>
</dbReference>
<feature type="binding site" description="covalent" evidence="4">
    <location>
        <position position="248"/>
    </location>
    <ligand>
        <name>heme c</name>
        <dbReference type="ChEBI" id="CHEBI:61717"/>
        <label>2</label>
    </ligand>
</feature>
<name>A9BU92_DELAS</name>
<keyword evidence="2 5" id="KW-0479">Metal-binding</keyword>
<dbReference type="Proteomes" id="UP000000784">
    <property type="component" value="Chromosome"/>
</dbReference>
<evidence type="ECO:0000256" key="7">
    <source>
        <dbReference type="SAM" id="Phobius"/>
    </source>
</evidence>
<dbReference type="PROSITE" id="PS51007">
    <property type="entry name" value="CYTC"/>
    <property type="match status" value="2"/>
</dbReference>
<dbReference type="PIRSF" id="PIRSF000018">
    <property type="entry name" value="Mb_ADH_cyt_c"/>
    <property type="match status" value="1"/>
</dbReference>
<feature type="binding site" description="axial binding residue" evidence="5">
    <location>
        <position position="391"/>
    </location>
    <ligand>
        <name>heme c</name>
        <dbReference type="ChEBI" id="CHEBI:61717"/>
        <label>3</label>
    </ligand>
    <ligandPart>
        <name>Fe</name>
        <dbReference type="ChEBI" id="CHEBI:18248"/>
    </ligandPart>
</feature>
<keyword evidence="1 4" id="KW-0349">Heme</keyword>
<keyword evidence="3 5" id="KW-0408">Iron</keyword>
<protein>
    <submittedName>
        <fullName evidence="9">Gluconate 2-dehydrogenase (Acceptor)</fullName>
        <ecNumber evidence="9">1.1.99.3</ecNumber>
    </submittedName>
</protein>
<dbReference type="InterPro" id="IPR014353">
    <property type="entry name" value="Membr-bd_ADH_cyt_c"/>
</dbReference>
<evidence type="ECO:0000313" key="9">
    <source>
        <dbReference type="EMBL" id="ABX35807.1"/>
    </source>
</evidence>
<feature type="domain" description="Cytochrome c" evidence="8">
    <location>
        <begin position="374"/>
        <end position="466"/>
    </location>
</feature>
<dbReference type="Gene3D" id="1.10.760.10">
    <property type="entry name" value="Cytochrome c-like domain"/>
    <property type="match status" value="2"/>
</dbReference>
<evidence type="ECO:0000256" key="1">
    <source>
        <dbReference type="ARBA" id="ARBA00022617"/>
    </source>
</evidence>
<keyword evidence="9" id="KW-0560">Oxidoreductase</keyword>
<dbReference type="HOGENOM" id="CLU_028594_0_1_4"/>
<feature type="binding site" description="covalent" evidence="4">
    <location>
        <position position="97"/>
    </location>
    <ligand>
        <name>heme c</name>
        <dbReference type="ChEBI" id="CHEBI:61717"/>
        <label>1</label>
    </ligand>
</feature>
<feature type="region of interest" description="Disordered" evidence="6">
    <location>
        <begin position="1"/>
        <end position="37"/>
    </location>
</feature>
<keyword evidence="7" id="KW-1133">Transmembrane helix</keyword>
<dbReference type="SUPFAM" id="SSF46626">
    <property type="entry name" value="Cytochrome c"/>
    <property type="match status" value="3"/>
</dbReference>
<evidence type="ECO:0000313" key="10">
    <source>
        <dbReference type="Proteomes" id="UP000000784"/>
    </source>
</evidence>
<dbReference type="EMBL" id="CP000884">
    <property type="protein sequence ID" value="ABX35807.1"/>
    <property type="molecule type" value="Genomic_DNA"/>
</dbReference>
<comment type="cofactor">
    <cofactor evidence="4">
        <name>heme c</name>
        <dbReference type="ChEBI" id="CHEBI:61717"/>
    </cofactor>
    <text evidence="4">Binds 3 heme c groups covalently per subunit.</text>
</comment>
<dbReference type="GO" id="GO:0016020">
    <property type="term" value="C:membrane"/>
    <property type="evidence" value="ECO:0007669"/>
    <property type="project" value="InterPro"/>
</dbReference>
<keyword evidence="10" id="KW-1185">Reference proteome</keyword>